<evidence type="ECO:0000259" key="4">
    <source>
        <dbReference type="Pfam" id="PF01562"/>
    </source>
</evidence>
<keyword evidence="1" id="KW-0378">Hydrolase</keyword>
<dbReference type="PANTHER" id="PTHR11905:SF159">
    <property type="entry name" value="ADAM METALLOPROTEASE"/>
    <property type="match status" value="1"/>
</dbReference>
<accession>A0A7R9ITI6</accession>
<feature type="region of interest" description="Disordered" evidence="3">
    <location>
        <begin position="1"/>
        <end position="42"/>
    </location>
</feature>
<dbReference type="Pfam" id="PF01562">
    <property type="entry name" value="Pep_M12B_propep"/>
    <property type="match status" value="1"/>
</dbReference>
<proteinExistence type="predicted"/>
<evidence type="ECO:0000256" key="3">
    <source>
        <dbReference type="SAM" id="MobiDB-lite"/>
    </source>
</evidence>
<dbReference type="EMBL" id="OE011669">
    <property type="protein sequence ID" value="CAD7464217.1"/>
    <property type="molecule type" value="Genomic_DNA"/>
</dbReference>
<reference evidence="5" key="1">
    <citation type="submission" date="2020-11" db="EMBL/GenBank/DDBJ databases">
        <authorList>
            <person name="Tran Van P."/>
        </authorList>
    </citation>
    <scope>NUCLEOTIDE SEQUENCE</scope>
</reference>
<keyword evidence="1" id="KW-0645">Protease</keyword>
<dbReference type="AlphaFoldDB" id="A0A7R9ITI6"/>
<dbReference type="GO" id="GO:0006509">
    <property type="term" value="P:membrane protein ectodomain proteolysis"/>
    <property type="evidence" value="ECO:0007669"/>
    <property type="project" value="TreeGrafter"/>
</dbReference>
<dbReference type="InterPro" id="IPR002870">
    <property type="entry name" value="Peptidase_M12B_N"/>
</dbReference>
<evidence type="ECO:0000256" key="1">
    <source>
        <dbReference type="ARBA" id="ARBA00023049"/>
    </source>
</evidence>
<feature type="domain" description="Peptidase M12B propeptide" evidence="4">
    <location>
        <begin position="43"/>
        <end position="102"/>
    </location>
</feature>
<evidence type="ECO:0000256" key="2">
    <source>
        <dbReference type="ARBA" id="ARBA00023157"/>
    </source>
</evidence>
<name>A0A7R9ITI6_9NEOP</name>
<keyword evidence="1" id="KW-0482">Metalloprotease</keyword>
<keyword evidence="2" id="KW-1015">Disulfide bond</keyword>
<sequence length="118" mass="13557">MRAAYSEPGLERERERRRGSVPGRSRVLDESDKARRTGGDGHIHDLTIGYNVHGRDYVLDLRLNRDLIPKSYFERYQHNGQHVVNRPTGKDVELCQYQGRLRGLADSWAAISTCHGIR</sequence>
<dbReference type="PANTHER" id="PTHR11905">
    <property type="entry name" value="ADAM A DISINTEGRIN AND METALLOPROTEASE DOMAIN"/>
    <property type="match status" value="1"/>
</dbReference>
<protein>
    <recommendedName>
        <fullName evidence="4">Peptidase M12B propeptide domain-containing protein</fullName>
    </recommendedName>
</protein>
<dbReference type="GO" id="GO:0008237">
    <property type="term" value="F:metallopeptidase activity"/>
    <property type="evidence" value="ECO:0007669"/>
    <property type="project" value="UniProtKB-KW"/>
</dbReference>
<gene>
    <name evidence="5" type="ORF">TTEB3V08_LOCUS12096</name>
</gene>
<evidence type="ECO:0000313" key="5">
    <source>
        <dbReference type="EMBL" id="CAD7464217.1"/>
    </source>
</evidence>
<feature type="compositionally biased region" description="Basic and acidic residues" evidence="3">
    <location>
        <begin position="26"/>
        <end position="42"/>
    </location>
</feature>
<feature type="compositionally biased region" description="Basic and acidic residues" evidence="3">
    <location>
        <begin position="9"/>
        <end position="18"/>
    </location>
</feature>
<organism evidence="5">
    <name type="scientific">Timema tahoe</name>
    <dbReference type="NCBI Taxonomy" id="61484"/>
    <lineage>
        <taxon>Eukaryota</taxon>
        <taxon>Metazoa</taxon>
        <taxon>Ecdysozoa</taxon>
        <taxon>Arthropoda</taxon>
        <taxon>Hexapoda</taxon>
        <taxon>Insecta</taxon>
        <taxon>Pterygota</taxon>
        <taxon>Neoptera</taxon>
        <taxon>Polyneoptera</taxon>
        <taxon>Phasmatodea</taxon>
        <taxon>Timematodea</taxon>
        <taxon>Timematoidea</taxon>
        <taxon>Timematidae</taxon>
        <taxon>Timema</taxon>
    </lineage>
</organism>